<dbReference type="Proteomes" id="UP000011115">
    <property type="component" value="Unassembled WGS sequence"/>
</dbReference>
<dbReference type="PaxDb" id="4113-PGSC0003DMT400021933"/>
<keyword evidence="4" id="KW-1185">Reference proteome</keyword>
<evidence type="ECO:0000313" key="3">
    <source>
        <dbReference type="EnsemblPlants" id="PGSC0003DMT400021933"/>
    </source>
</evidence>
<feature type="domain" description="F-box associated beta-propeller type 3" evidence="2">
    <location>
        <begin position="158"/>
        <end position="263"/>
    </location>
</feature>
<name>M1AFX2_SOLTU</name>
<reference evidence="4" key="1">
    <citation type="journal article" date="2011" name="Nature">
        <title>Genome sequence and analysis of the tuber crop potato.</title>
        <authorList>
            <consortium name="The Potato Genome Sequencing Consortium"/>
        </authorList>
    </citation>
    <scope>NUCLEOTIDE SEQUENCE [LARGE SCALE GENOMIC DNA]</scope>
    <source>
        <strain evidence="4">cv. DM1-3 516 R44</strain>
    </source>
</reference>
<dbReference type="EnsemblPlants" id="PGSC0003DMT400021933">
    <property type="protein sequence ID" value="PGSC0003DMT400021933"/>
    <property type="gene ID" value="PGSC0003DMG400008507"/>
</dbReference>
<evidence type="ECO:0000256" key="1">
    <source>
        <dbReference type="SAM" id="MobiDB-lite"/>
    </source>
</evidence>
<dbReference type="Pfam" id="PF08268">
    <property type="entry name" value="FBA_3"/>
    <property type="match status" value="1"/>
</dbReference>
<evidence type="ECO:0000259" key="2">
    <source>
        <dbReference type="Pfam" id="PF08268"/>
    </source>
</evidence>
<feature type="compositionally biased region" description="Basic residues" evidence="1">
    <location>
        <begin position="51"/>
        <end position="68"/>
    </location>
</feature>
<dbReference type="PANTHER" id="PTHR31111:SF140">
    <property type="entry name" value="MDSFBB3-ALPHA PROTEIN"/>
    <property type="match status" value="1"/>
</dbReference>
<dbReference type="InterPro" id="IPR017451">
    <property type="entry name" value="F-box-assoc_interact_dom"/>
</dbReference>
<dbReference type="OMA" id="WIVSSKC"/>
<reference evidence="3" key="2">
    <citation type="submission" date="2015-06" db="UniProtKB">
        <authorList>
            <consortium name="EnsemblPlants"/>
        </authorList>
    </citation>
    <scope>IDENTIFICATION</scope>
    <source>
        <strain evidence="3">DM1-3 516 R44</strain>
    </source>
</reference>
<dbReference type="Gramene" id="PGSC0003DMT400021933">
    <property type="protein sequence ID" value="PGSC0003DMT400021933"/>
    <property type="gene ID" value="PGSC0003DMG400008507"/>
</dbReference>
<dbReference type="InParanoid" id="M1AFX2"/>
<dbReference type="AlphaFoldDB" id="M1AFX2"/>
<dbReference type="ExpressionAtlas" id="M1AFX2">
    <property type="expression patterns" value="baseline"/>
</dbReference>
<organism evidence="3 4">
    <name type="scientific">Solanum tuberosum</name>
    <name type="common">Potato</name>
    <dbReference type="NCBI Taxonomy" id="4113"/>
    <lineage>
        <taxon>Eukaryota</taxon>
        <taxon>Viridiplantae</taxon>
        <taxon>Streptophyta</taxon>
        <taxon>Embryophyta</taxon>
        <taxon>Tracheophyta</taxon>
        <taxon>Spermatophyta</taxon>
        <taxon>Magnoliopsida</taxon>
        <taxon>eudicotyledons</taxon>
        <taxon>Gunneridae</taxon>
        <taxon>Pentapetalae</taxon>
        <taxon>asterids</taxon>
        <taxon>lamiids</taxon>
        <taxon>Solanales</taxon>
        <taxon>Solanaceae</taxon>
        <taxon>Solanoideae</taxon>
        <taxon>Solaneae</taxon>
        <taxon>Solanum</taxon>
    </lineage>
</organism>
<evidence type="ECO:0000313" key="4">
    <source>
        <dbReference type="Proteomes" id="UP000011115"/>
    </source>
</evidence>
<sequence>MTATEIGDGRRRRLDSVTAKSATQQTETSFLDFSSKPLILRRRCNDCTTARQKKKKMKKKKKTLKSSKSRAASEDEEEEEENLKILKIKSRFTILHSREDNTVKGCYHGDLLKATHKVIVHIKERNEYVLVNARCINYEIGCEVLRWTDGCCLKDCYWWIVSSKCPCYLRLWGILIENSCYWIGYNDKYDNTKIDAIVSFDLGKEEFSTVVLPEGRFDPAGVRFLVELKGLLFLVDSPEDVSSMDIWVLKDSKNHIWAKEYIIDLSMFDFGFDFITPLDCKEGKILMDVKFESLEWYDVEKKCFKKIDNLTSRRWRWSVLYTDGLFSLGSRYVGGV</sequence>
<dbReference type="InterPro" id="IPR013187">
    <property type="entry name" value="F-box-assoc_dom_typ3"/>
</dbReference>
<dbReference type="HOGENOM" id="CLU_827436_0_0_1"/>
<proteinExistence type="predicted"/>
<feature type="region of interest" description="Disordered" evidence="1">
    <location>
        <begin position="1"/>
        <end position="21"/>
    </location>
</feature>
<dbReference type="NCBIfam" id="TIGR01640">
    <property type="entry name" value="F_box_assoc_1"/>
    <property type="match status" value="1"/>
</dbReference>
<dbReference type="STRING" id="4113.M1AFX2"/>
<dbReference type="PANTHER" id="PTHR31111">
    <property type="entry name" value="BNAA05G37150D PROTEIN-RELATED"/>
    <property type="match status" value="1"/>
</dbReference>
<dbReference type="eggNOG" id="ENOG502T151">
    <property type="taxonomic scope" value="Eukaryota"/>
</dbReference>
<accession>M1AFX2</accession>
<feature type="region of interest" description="Disordered" evidence="1">
    <location>
        <begin position="49"/>
        <end position="75"/>
    </location>
</feature>
<protein>
    <recommendedName>
        <fullName evidence="2">F-box associated beta-propeller type 3 domain-containing protein</fullName>
    </recommendedName>
</protein>